<reference evidence="1 2" key="1">
    <citation type="submission" date="2015-01" db="EMBL/GenBank/DDBJ databases">
        <title>Evolution of Trichinella species and genotypes.</title>
        <authorList>
            <person name="Korhonen P.K."/>
            <person name="Edoardo P."/>
            <person name="Giuseppe L.R."/>
            <person name="Gasser R.B."/>
        </authorList>
    </citation>
    <scope>NUCLEOTIDE SEQUENCE [LARGE SCALE GENOMIC DNA]</scope>
    <source>
        <strain evidence="1">ISS1980</strain>
    </source>
</reference>
<dbReference type="Proteomes" id="UP000054843">
    <property type="component" value="Unassembled WGS sequence"/>
</dbReference>
<accession>A0A0V1M2F4</accession>
<dbReference type="EMBL" id="JYDO01000282">
    <property type="protein sequence ID" value="KRZ65910.1"/>
    <property type="molecule type" value="Genomic_DNA"/>
</dbReference>
<protein>
    <submittedName>
        <fullName evidence="1">Uncharacterized protein</fullName>
    </submittedName>
</protein>
<proteinExistence type="predicted"/>
<sequence>MEENFVMIDLVDLIFVDVWWKSCGQLSAKQMFCTRFLFVGQEFEMNFNFENNPFCPELLQLREL</sequence>
<evidence type="ECO:0000313" key="1">
    <source>
        <dbReference type="EMBL" id="KRZ65910.1"/>
    </source>
</evidence>
<organism evidence="1 2">
    <name type="scientific">Trichinella papuae</name>
    <dbReference type="NCBI Taxonomy" id="268474"/>
    <lineage>
        <taxon>Eukaryota</taxon>
        <taxon>Metazoa</taxon>
        <taxon>Ecdysozoa</taxon>
        <taxon>Nematoda</taxon>
        <taxon>Enoplea</taxon>
        <taxon>Dorylaimia</taxon>
        <taxon>Trichinellida</taxon>
        <taxon>Trichinellidae</taxon>
        <taxon>Trichinella</taxon>
    </lineage>
</organism>
<name>A0A0V1M2F4_9BILA</name>
<dbReference type="AlphaFoldDB" id="A0A0V1M2F4"/>
<gene>
    <name evidence="1" type="ORF">T10_10425</name>
</gene>
<keyword evidence="2" id="KW-1185">Reference proteome</keyword>
<comment type="caution">
    <text evidence="1">The sequence shown here is derived from an EMBL/GenBank/DDBJ whole genome shotgun (WGS) entry which is preliminary data.</text>
</comment>
<evidence type="ECO:0000313" key="2">
    <source>
        <dbReference type="Proteomes" id="UP000054843"/>
    </source>
</evidence>